<name>A0ABX0XQD2_9ACTN</name>
<keyword evidence="4" id="KW-1185">Reference proteome</keyword>
<comment type="caution">
    <text evidence="3">The sequence shown here is derived from an EMBL/GenBank/DDBJ whole genome shotgun (WGS) entry which is preliminary data.</text>
</comment>
<proteinExistence type="predicted"/>
<dbReference type="GO" id="GO:0016787">
    <property type="term" value="F:hydrolase activity"/>
    <property type="evidence" value="ECO:0007669"/>
    <property type="project" value="UniProtKB-KW"/>
</dbReference>
<sequence>MTSHIEPDAALIVIDVQTGFDDPYWGRRSNPAAEENIGRLISAWTATGRPIVRVRHASTNPRSPLAASAPGHAFKSVVADLEPALEIVKSVHSSFYGTPDLHAWLTAAGIHQVVICGIQTNRCCETTARMAGDLGYDVLYALDATFTFDEDGIPAEQLMAATAVNLDGHFGRVLDTGELLALMGAVAAG</sequence>
<reference evidence="3 4" key="1">
    <citation type="submission" date="2020-03" db="EMBL/GenBank/DDBJ databases">
        <title>WGS of the type strain of Planosporangium spp.</title>
        <authorList>
            <person name="Thawai C."/>
        </authorList>
    </citation>
    <scope>NUCLEOTIDE SEQUENCE [LARGE SCALE GENOMIC DNA]</scope>
    <source>
        <strain evidence="3 4">TBRC 5610</strain>
    </source>
</reference>
<feature type="domain" description="Isochorismatase-like" evidence="2">
    <location>
        <begin position="9"/>
        <end position="152"/>
    </location>
</feature>
<accession>A0ABX0XQD2</accession>
<dbReference type="PANTHER" id="PTHR43540:SF1">
    <property type="entry name" value="ISOCHORISMATASE HYDROLASE"/>
    <property type="match status" value="1"/>
</dbReference>
<keyword evidence="1 3" id="KW-0378">Hydrolase</keyword>
<dbReference type="InterPro" id="IPR036380">
    <property type="entry name" value="Isochorismatase-like_sf"/>
</dbReference>
<evidence type="ECO:0000313" key="3">
    <source>
        <dbReference type="EMBL" id="NJC68192.1"/>
    </source>
</evidence>
<dbReference type="CDD" id="cd01014">
    <property type="entry name" value="nicotinamidase_related"/>
    <property type="match status" value="1"/>
</dbReference>
<dbReference type="InterPro" id="IPR050272">
    <property type="entry name" value="Isochorismatase-like_hydrls"/>
</dbReference>
<evidence type="ECO:0000256" key="1">
    <source>
        <dbReference type="ARBA" id="ARBA00022801"/>
    </source>
</evidence>
<dbReference type="SUPFAM" id="SSF52499">
    <property type="entry name" value="Isochorismatase-like hydrolases"/>
    <property type="match status" value="1"/>
</dbReference>
<dbReference type="Pfam" id="PF00857">
    <property type="entry name" value="Isochorismatase"/>
    <property type="match status" value="1"/>
</dbReference>
<dbReference type="EMBL" id="JAATVY010000001">
    <property type="protein sequence ID" value="NJC68192.1"/>
    <property type="molecule type" value="Genomic_DNA"/>
</dbReference>
<evidence type="ECO:0000259" key="2">
    <source>
        <dbReference type="Pfam" id="PF00857"/>
    </source>
</evidence>
<dbReference type="Proteomes" id="UP000722989">
    <property type="component" value="Unassembled WGS sequence"/>
</dbReference>
<dbReference type="PANTHER" id="PTHR43540">
    <property type="entry name" value="PEROXYUREIDOACRYLATE/UREIDOACRYLATE AMIDOHYDROLASE-RELATED"/>
    <property type="match status" value="1"/>
</dbReference>
<protein>
    <submittedName>
        <fullName evidence="3">Cysteine hydrolase</fullName>
    </submittedName>
</protein>
<gene>
    <name evidence="3" type="ORF">HC031_00445</name>
</gene>
<dbReference type="Gene3D" id="3.40.50.850">
    <property type="entry name" value="Isochorismatase-like"/>
    <property type="match status" value="1"/>
</dbReference>
<evidence type="ECO:0000313" key="4">
    <source>
        <dbReference type="Proteomes" id="UP000722989"/>
    </source>
</evidence>
<dbReference type="InterPro" id="IPR000868">
    <property type="entry name" value="Isochorismatase-like_dom"/>
</dbReference>
<dbReference type="RefSeq" id="WP_167923102.1">
    <property type="nucleotide sequence ID" value="NZ_JAATVY010000001.1"/>
</dbReference>
<organism evidence="3 4">
    <name type="scientific">Planosporangium thailandense</name>
    <dbReference type="NCBI Taxonomy" id="765197"/>
    <lineage>
        <taxon>Bacteria</taxon>
        <taxon>Bacillati</taxon>
        <taxon>Actinomycetota</taxon>
        <taxon>Actinomycetes</taxon>
        <taxon>Micromonosporales</taxon>
        <taxon>Micromonosporaceae</taxon>
        <taxon>Planosporangium</taxon>
    </lineage>
</organism>